<sequence length="67" mass="7420">MIYFLRLLIIEQPFPFCPAWLIILTPARPALAGASAASWQSRDAQKYLAEIKASETKKANLSAGLTR</sequence>
<organism evidence="1 2">
    <name type="scientific">Massilia aurea</name>
    <dbReference type="NCBI Taxonomy" id="373040"/>
    <lineage>
        <taxon>Bacteria</taxon>
        <taxon>Pseudomonadati</taxon>
        <taxon>Pseudomonadota</taxon>
        <taxon>Betaproteobacteria</taxon>
        <taxon>Burkholderiales</taxon>
        <taxon>Oxalobacteraceae</taxon>
        <taxon>Telluria group</taxon>
        <taxon>Massilia</taxon>
    </lineage>
</organism>
<keyword evidence="2" id="KW-1185">Reference proteome</keyword>
<protein>
    <submittedName>
        <fullName evidence="1">Uncharacterized protein</fullName>
    </submittedName>
</protein>
<evidence type="ECO:0000313" key="2">
    <source>
        <dbReference type="Proteomes" id="UP000540787"/>
    </source>
</evidence>
<dbReference type="EMBL" id="JACHBX010000003">
    <property type="protein sequence ID" value="MBB6134835.1"/>
    <property type="molecule type" value="Genomic_DNA"/>
</dbReference>
<dbReference type="AlphaFoldDB" id="A0A7W9X1M4"/>
<name>A0A7W9X1M4_9BURK</name>
<gene>
    <name evidence="1" type="ORF">HD842_002993</name>
</gene>
<comment type="caution">
    <text evidence="1">The sequence shown here is derived from an EMBL/GenBank/DDBJ whole genome shotgun (WGS) entry which is preliminary data.</text>
</comment>
<accession>A0A7W9X1M4</accession>
<reference evidence="1 2" key="1">
    <citation type="submission" date="2020-08" db="EMBL/GenBank/DDBJ databases">
        <title>The Agave Microbiome: Exploring the role of microbial communities in plant adaptations to desert environments.</title>
        <authorList>
            <person name="Partida-Martinez L.P."/>
        </authorList>
    </citation>
    <scope>NUCLEOTIDE SEQUENCE [LARGE SCALE GENOMIC DNA]</scope>
    <source>
        <strain evidence="1 2">AT3.2</strain>
    </source>
</reference>
<proteinExistence type="predicted"/>
<evidence type="ECO:0000313" key="1">
    <source>
        <dbReference type="EMBL" id="MBB6134835.1"/>
    </source>
</evidence>
<dbReference type="Proteomes" id="UP000540787">
    <property type="component" value="Unassembled WGS sequence"/>
</dbReference>
<dbReference type="RefSeq" id="WP_183555502.1">
    <property type="nucleotide sequence ID" value="NZ_JACHBX010000003.1"/>
</dbReference>